<dbReference type="Pfam" id="PF04228">
    <property type="entry name" value="Zn_peptidase"/>
    <property type="match status" value="1"/>
</dbReference>
<organism evidence="7 8">
    <name type="scientific">Methylophaga marina</name>
    <dbReference type="NCBI Taxonomy" id="45495"/>
    <lineage>
        <taxon>Bacteria</taxon>
        <taxon>Pseudomonadati</taxon>
        <taxon>Pseudomonadota</taxon>
        <taxon>Gammaproteobacteria</taxon>
        <taxon>Thiotrichales</taxon>
        <taxon>Piscirickettsiaceae</taxon>
        <taxon>Methylophaga</taxon>
    </lineage>
</organism>
<accession>A0ABP3CYC7</accession>
<reference evidence="8" key="1">
    <citation type="journal article" date="2019" name="Int. J. Syst. Evol. Microbiol.">
        <title>The Global Catalogue of Microorganisms (GCM) 10K type strain sequencing project: providing services to taxonomists for standard genome sequencing and annotation.</title>
        <authorList>
            <consortium name="The Broad Institute Genomics Platform"/>
            <consortium name="The Broad Institute Genome Sequencing Center for Infectious Disease"/>
            <person name="Wu L."/>
            <person name="Ma J."/>
        </authorList>
    </citation>
    <scope>NUCLEOTIDE SEQUENCE [LARGE SCALE GENOMIC DNA]</scope>
    <source>
        <strain evidence="8">JCM 6886</strain>
    </source>
</reference>
<proteinExistence type="predicted"/>
<keyword evidence="4 6" id="KW-0472">Membrane</keyword>
<dbReference type="Proteomes" id="UP001501476">
    <property type="component" value="Unassembled WGS sequence"/>
</dbReference>
<keyword evidence="3 6" id="KW-1133">Transmembrane helix</keyword>
<evidence type="ECO:0000256" key="2">
    <source>
        <dbReference type="ARBA" id="ARBA00022692"/>
    </source>
</evidence>
<evidence type="ECO:0000256" key="4">
    <source>
        <dbReference type="ARBA" id="ARBA00023136"/>
    </source>
</evidence>
<sequence>MKWRGREKSSNIEDRRNQRVSGVRGGSGDIIRLLPAIFRLLGFKGTAILLIGVVLLATFTGNLPVLLSLFGIPSSAPTVTSSEPLQETAEEKKRVDFVSVILADTEETWSTIFRENGQRYSPPKLVLFRGVVNSACGTAQSAMGPFYCPGDQRVYIDLSFYDQLQNQLNAPGDFAQAYVIAHEVGHHIQTLLGISQQVNAARNSISQVEWNKLSVKQELQADCFAGVWAHHANKTRQLLELGDLEEGLTAASAIGDDTLQKQATGVVRPDSFTHGSSAQRVTWFKTGYKNGDVETCDTFK</sequence>
<evidence type="ECO:0000256" key="3">
    <source>
        <dbReference type="ARBA" id="ARBA00022989"/>
    </source>
</evidence>
<dbReference type="RefSeq" id="WP_343749538.1">
    <property type="nucleotide sequence ID" value="NZ_BAAADG010000003.1"/>
</dbReference>
<dbReference type="InterPro" id="IPR007343">
    <property type="entry name" value="Uncharacterised_pept_Zn_put"/>
</dbReference>
<gene>
    <name evidence="7" type="ORF">GCM10008964_06960</name>
</gene>
<dbReference type="PANTHER" id="PTHR30168:SF0">
    <property type="entry name" value="INNER MEMBRANE PROTEIN"/>
    <property type="match status" value="1"/>
</dbReference>
<feature type="compositionally biased region" description="Basic and acidic residues" evidence="5">
    <location>
        <begin position="1"/>
        <end position="17"/>
    </location>
</feature>
<keyword evidence="8" id="KW-1185">Reference proteome</keyword>
<protein>
    <submittedName>
        <fullName evidence="7">Neutral zinc metallopeptidase</fullName>
    </submittedName>
</protein>
<evidence type="ECO:0000256" key="5">
    <source>
        <dbReference type="SAM" id="MobiDB-lite"/>
    </source>
</evidence>
<comment type="subcellular location">
    <subcellularLocation>
        <location evidence="1">Membrane</location>
        <topology evidence="1">Single-pass membrane protein</topology>
    </subcellularLocation>
</comment>
<evidence type="ECO:0000256" key="1">
    <source>
        <dbReference type="ARBA" id="ARBA00004167"/>
    </source>
</evidence>
<dbReference type="PANTHER" id="PTHR30168">
    <property type="entry name" value="PUTATIVE MEMBRANE PROTEIN YPFJ"/>
    <property type="match status" value="1"/>
</dbReference>
<evidence type="ECO:0000256" key="6">
    <source>
        <dbReference type="SAM" id="Phobius"/>
    </source>
</evidence>
<evidence type="ECO:0000313" key="7">
    <source>
        <dbReference type="EMBL" id="GAA0218063.1"/>
    </source>
</evidence>
<feature type="transmembrane region" description="Helical" evidence="6">
    <location>
        <begin position="47"/>
        <end position="72"/>
    </location>
</feature>
<dbReference type="EMBL" id="BAAADG010000003">
    <property type="protein sequence ID" value="GAA0218063.1"/>
    <property type="molecule type" value="Genomic_DNA"/>
</dbReference>
<comment type="caution">
    <text evidence="7">The sequence shown here is derived from an EMBL/GenBank/DDBJ whole genome shotgun (WGS) entry which is preliminary data.</text>
</comment>
<evidence type="ECO:0000313" key="8">
    <source>
        <dbReference type="Proteomes" id="UP001501476"/>
    </source>
</evidence>
<name>A0ABP3CYC7_9GAMM</name>
<feature type="region of interest" description="Disordered" evidence="5">
    <location>
        <begin position="1"/>
        <end position="24"/>
    </location>
</feature>
<keyword evidence="2 6" id="KW-0812">Transmembrane</keyword>